<name>A0A1H9C1W7_9RHOB</name>
<keyword evidence="6 7" id="KW-0472">Membrane</keyword>
<reference evidence="8 9" key="1">
    <citation type="submission" date="2016-10" db="EMBL/GenBank/DDBJ databases">
        <authorList>
            <person name="de Groot N.N."/>
        </authorList>
    </citation>
    <scope>NUCLEOTIDE SEQUENCE [LARGE SCALE GENOMIC DNA]</scope>
    <source>
        <strain evidence="8 9">DSM 22007</strain>
    </source>
</reference>
<feature type="transmembrane region" description="Helical" evidence="7">
    <location>
        <begin position="20"/>
        <end position="41"/>
    </location>
</feature>
<feature type="transmembrane region" description="Helical" evidence="7">
    <location>
        <begin position="162"/>
        <end position="182"/>
    </location>
</feature>
<dbReference type="RefSeq" id="WP_090268822.1">
    <property type="nucleotide sequence ID" value="NZ_FOEP01000003.1"/>
</dbReference>
<evidence type="ECO:0000256" key="4">
    <source>
        <dbReference type="ARBA" id="ARBA00022692"/>
    </source>
</evidence>
<keyword evidence="5 7" id="KW-1133">Transmembrane helix</keyword>
<evidence type="ECO:0000256" key="1">
    <source>
        <dbReference type="ARBA" id="ARBA00004651"/>
    </source>
</evidence>
<gene>
    <name evidence="8" type="ORF">SAMN04488092_10396</name>
</gene>
<dbReference type="PANTHER" id="PTHR30250:SF10">
    <property type="entry name" value="LIPOPOLYSACCHARIDE BIOSYNTHESIS PROTEIN WZXC"/>
    <property type="match status" value="1"/>
</dbReference>
<feature type="transmembrane region" description="Helical" evidence="7">
    <location>
        <begin position="432"/>
        <end position="450"/>
    </location>
</feature>
<feature type="transmembrane region" description="Helical" evidence="7">
    <location>
        <begin position="103"/>
        <end position="125"/>
    </location>
</feature>
<comment type="similarity">
    <text evidence="2">Belongs to the polysaccharide synthase family.</text>
</comment>
<feature type="transmembrane region" description="Helical" evidence="7">
    <location>
        <begin position="61"/>
        <end position="83"/>
    </location>
</feature>
<dbReference type="STRING" id="657014.SAMN04488092_10396"/>
<dbReference type="EMBL" id="FOEP01000003">
    <property type="protein sequence ID" value="SEP95220.1"/>
    <property type="molecule type" value="Genomic_DNA"/>
</dbReference>
<keyword evidence="9" id="KW-1185">Reference proteome</keyword>
<feature type="transmembrane region" description="Helical" evidence="7">
    <location>
        <begin position="265"/>
        <end position="286"/>
    </location>
</feature>
<feature type="transmembrane region" description="Helical" evidence="7">
    <location>
        <begin position="131"/>
        <end position="150"/>
    </location>
</feature>
<feature type="transmembrane region" description="Helical" evidence="7">
    <location>
        <begin position="373"/>
        <end position="393"/>
    </location>
</feature>
<dbReference type="PANTHER" id="PTHR30250">
    <property type="entry name" value="PST FAMILY PREDICTED COLANIC ACID TRANSPORTER"/>
    <property type="match status" value="1"/>
</dbReference>
<sequence>MSTQTPLSARLRGLTLGNSLTARAARSSAITVMGFGVYQMLRLASNLILTRILFPEAFGMMALVSVFLMGLAMFSDVGVGPAIMQSDRGDDEDFLNTAWTIQILRGAGLWLVACALSYPMALFYAEPDLALLLPAAAITLLINGFNPTRLETANRHLRAGRVTLIEIATQFVGLVVAVAIAWATGSVWALVISGIASALAHLLFLNLFLPGAPNRLRWEKPAADELINFGKWIFLSTVCGFFIGQSDKVFIGKYLSLDHFGVYNIGFFLASFPLLLGGVVTRRVLIPLYRESPPSASVENFLRLRKMRCAATAALLAMMMTVALSGVWLVNLMYDARYAAAGAVVVVIACMQIPQVIVLTYDQAALAAGDSRRFFVLAATRAALMIAGLLVGLELAGLLGGLIGQGAAYLAAYPVVVWLARRQGAWDPLHDALFAALGTALAALALWLHWDQVLALAL</sequence>
<dbReference type="OrthoDB" id="7605542at2"/>
<feature type="transmembrane region" description="Helical" evidence="7">
    <location>
        <begin position="336"/>
        <end position="361"/>
    </location>
</feature>
<evidence type="ECO:0000256" key="5">
    <source>
        <dbReference type="ARBA" id="ARBA00022989"/>
    </source>
</evidence>
<keyword evidence="4 7" id="KW-0812">Transmembrane</keyword>
<evidence type="ECO:0000256" key="2">
    <source>
        <dbReference type="ARBA" id="ARBA00007430"/>
    </source>
</evidence>
<dbReference type="AlphaFoldDB" id="A0A1H9C1W7"/>
<keyword evidence="3" id="KW-1003">Cell membrane</keyword>
<dbReference type="Pfam" id="PF13440">
    <property type="entry name" value="Polysacc_synt_3"/>
    <property type="match status" value="1"/>
</dbReference>
<feature type="transmembrane region" description="Helical" evidence="7">
    <location>
        <begin position="229"/>
        <end position="245"/>
    </location>
</feature>
<evidence type="ECO:0000256" key="7">
    <source>
        <dbReference type="SAM" id="Phobius"/>
    </source>
</evidence>
<organism evidence="8 9">
    <name type="scientific">Thalassovita taeanensis</name>
    <dbReference type="NCBI Taxonomy" id="657014"/>
    <lineage>
        <taxon>Bacteria</taxon>
        <taxon>Pseudomonadati</taxon>
        <taxon>Pseudomonadota</taxon>
        <taxon>Alphaproteobacteria</taxon>
        <taxon>Rhodobacterales</taxon>
        <taxon>Roseobacteraceae</taxon>
        <taxon>Thalassovita</taxon>
    </lineage>
</organism>
<dbReference type="GO" id="GO:0005886">
    <property type="term" value="C:plasma membrane"/>
    <property type="evidence" value="ECO:0007669"/>
    <property type="project" value="UniProtKB-SubCell"/>
</dbReference>
<accession>A0A1H9C1W7</accession>
<feature type="transmembrane region" description="Helical" evidence="7">
    <location>
        <begin position="399"/>
        <end position="420"/>
    </location>
</feature>
<evidence type="ECO:0000313" key="9">
    <source>
        <dbReference type="Proteomes" id="UP000198634"/>
    </source>
</evidence>
<dbReference type="Proteomes" id="UP000198634">
    <property type="component" value="Unassembled WGS sequence"/>
</dbReference>
<feature type="transmembrane region" description="Helical" evidence="7">
    <location>
        <begin position="307"/>
        <end position="330"/>
    </location>
</feature>
<evidence type="ECO:0000256" key="3">
    <source>
        <dbReference type="ARBA" id="ARBA00022475"/>
    </source>
</evidence>
<feature type="transmembrane region" description="Helical" evidence="7">
    <location>
        <begin position="188"/>
        <end position="209"/>
    </location>
</feature>
<evidence type="ECO:0000313" key="8">
    <source>
        <dbReference type="EMBL" id="SEP95220.1"/>
    </source>
</evidence>
<dbReference type="InterPro" id="IPR050833">
    <property type="entry name" value="Poly_Biosynth_Transport"/>
</dbReference>
<proteinExistence type="inferred from homology"/>
<evidence type="ECO:0000256" key="6">
    <source>
        <dbReference type="ARBA" id="ARBA00023136"/>
    </source>
</evidence>
<comment type="subcellular location">
    <subcellularLocation>
        <location evidence="1">Cell membrane</location>
        <topology evidence="1">Multi-pass membrane protein</topology>
    </subcellularLocation>
</comment>
<protein>
    <submittedName>
        <fullName evidence="8">Membrane protein involved in the export of O-antigen and teichoic acid</fullName>
    </submittedName>
</protein>